<evidence type="ECO:0000256" key="4">
    <source>
        <dbReference type="ARBA" id="ARBA00022771"/>
    </source>
</evidence>
<dbReference type="EMBL" id="SEYY01024622">
    <property type="protein sequence ID" value="KAB7493992.1"/>
    <property type="molecule type" value="Genomic_DNA"/>
</dbReference>
<evidence type="ECO:0000256" key="2">
    <source>
        <dbReference type="ARBA" id="ARBA00022723"/>
    </source>
</evidence>
<dbReference type="PANTHER" id="PTHR24403:SF67">
    <property type="entry name" value="FI01116P-RELATED"/>
    <property type="match status" value="1"/>
</dbReference>
<dbReference type="GO" id="GO:0008270">
    <property type="term" value="F:zinc ion binding"/>
    <property type="evidence" value="ECO:0007669"/>
    <property type="project" value="UniProtKB-KW"/>
</dbReference>
<reference evidence="9 10" key="1">
    <citation type="journal article" date="2019" name="PLoS Biol.">
        <title>Sex chromosomes control vertical transmission of feminizing Wolbachia symbionts in an isopod.</title>
        <authorList>
            <person name="Becking T."/>
            <person name="Chebbi M.A."/>
            <person name="Giraud I."/>
            <person name="Moumen B."/>
            <person name="Laverre T."/>
            <person name="Caubet Y."/>
            <person name="Peccoud J."/>
            <person name="Gilbert C."/>
            <person name="Cordaux R."/>
        </authorList>
    </citation>
    <scope>NUCLEOTIDE SEQUENCE [LARGE SCALE GENOMIC DNA]</scope>
    <source>
        <strain evidence="9">ANa2</strain>
        <tissue evidence="9">Whole body excluding digestive tract and cuticle</tissue>
    </source>
</reference>
<dbReference type="GO" id="GO:0010468">
    <property type="term" value="P:regulation of gene expression"/>
    <property type="evidence" value="ECO:0007669"/>
    <property type="project" value="TreeGrafter"/>
</dbReference>
<evidence type="ECO:0000313" key="10">
    <source>
        <dbReference type="Proteomes" id="UP000326759"/>
    </source>
</evidence>
<dbReference type="InterPro" id="IPR036236">
    <property type="entry name" value="Znf_C2H2_sf"/>
</dbReference>
<feature type="domain" description="C2H2-type" evidence="8">
    <location>
        <begin position="40"/>
        <end position="67"/>
    </location>
</feature>
<protein>
    <submittedName>
        <fullName evidence="9">Zinc finger protein</fullName>
    </submittedName>
</protein>
<name>A0A5N5SJI3_9CRUS</name>
<keyword evidence="6" id="KW-0539">Nucleus</keyword>
<dbReference type="Gene3D" id="3.30.160.60">
    <property type="entry name" value="Classic Zinc Finger"/>
    <property type="match status" value="4"/>
</dbReference>
<evidence type="ECO:0000259" key="8">
    <source>
        <dbReference type="PROSITE" id="PS50157"/>
    </source>
</evidence>
<sequence>MVVKGGFISAFSSFAFTQNDENGSFSNMDGAFPRKEQRRFVCHVCGKGFVLKTDLKRHSLIHSGEKPFVCPFCPHRSNRKGNMNTHIIENILILISSLILLENPCQGYSTDWTTTIPYDGKSIRRGRPPRSSTHSGLTSYLREWNCPYCGKMFKDPSNLRRHKMIHTGEKPFRCPHCDYVANRKFRVICHIKALHGDVGGEPVQS</sequence>
<dbReference type="InterPro" id="IPR013087">
    <property type="entry name" value="Znf_C2H2_type"/>
</dbReference>
<dbReference type="FunFam" id="3.30.160.60:FF:000161">
    <property type="entry name" value="Zinc finger protein 366"/>
    <property type="match status" value="1"/>
</dbReference>
<dbReference type="FunFam" id="3.30.160.60:FF:000744">
    <property type="entry name" value="zinc finger E-box-binding homeobox 1"/>
    <property type="match status" value="1"/>
</dbReference>
<keyword evidence="10" id="KW-1185">Reference proteome</keyword>
<evidence type="ECO:0000256" key="6">
    <source>
        <dbReference type="ARBA" id="ARBA00023242"/>
    </source>
</evidence>
<evidence type="ECO:0000256" key="3">
    <source>
        <dbReference type="ARBA" id="ARBA00022737"/>
    </source>
</evidence>
<gene>
    <name evidence="9" type="ORF">Anas_01032</name>
</gene>
<dbReference type="AlphaFoldDB" id="A0A5N5SJI3"/>
<dbReference type="GO" id="GO:0005634">
    <property type="term" value="C:nucleus"/>
    <property type="evidence" value="ECO:0007669"/>
    <property type="project" value="UniProtKB-SubCell"/>
</dbReference>
<comment type="caution">
    <text evidence="9">The sequence shown here is derived from an EMBL/GenBank/DDBJ whole genome shotgun (WGS) entry which is preliminary data.</text>
</comment>
<evidence type="ECO:0000256" key="7">
    <source>
        <dbReference type="PROSITE-ProRule" id="PRU00042"/>
    </source>
</evidence>
<dbReference type="OrthoDB" id="6366971at2759"/>
<evidence type="ECO:0000313" key="9">
    <source>
        <dbReference type="EMBL" id="KAB7493992.1"/>
    </source>
</evidence>
<comment type="subcellular location">
    <subcellularLocation>
        <location evidence="1">Nucleus</location>
    </subcellularLocation>
</comment>
<keyword evidence="3" id="KW-0677">Repeat</keyword>
<evidence type="ECO:0000256" key="5">
    <source>
        <dbReference type="ARBA" id="ARBA00022833"/>
    </source>
</evidence>
<feature type="domain" description="C2H2-type" evidence="8">
    <location>
        <begin position="144"/>
        <end position="171"/>
    </location>
</feature>
<dbReference type="SMART" id="SM00355">
    <property type="entry name" value="ZnF_C2H2"/>
    <property type="match status" value="4"/>
</dbReference>
<dbReference type="PANTHER" id="PTHR24403">
    <property type="entry name" value="ZINC FINGER PROTEIN"/>
    <property type="match status" value="1"/>
</dbReference>
<dbReference type="InterPro" id="IPR050688">
    <property type="entry name" value="Zinc_finger/UBP_domain"/>
</dbReference>
<accession>A0A5N5SJI3</accession>
<dbReference type="SUPFAM" id="SSF57667">
    <property type="entry name" value="beta-beta-alpha zinc fingers"/>
    <property type="match status" value="2"/>
</dbReference>
<dbReference type="PROSITE" id="PS00028">
    <property type="entry name" value="ZINC_FINGER_C2H2_1"/>
    <property type="match status" value="2"/>
</dbReference>
<keyword evidence="4 7" id="KW-0863">Zinc-finger</keyword>
<proteinExistence type="predicted"/>
<dbReference type="PROSITE" id="PS50157">
    <property type="entry name" value="ZINC_FINGER_C2H2_2"/>
    <property type="match status" value="2"/>
</dbReference>
<organism evidence="9 10">
    <name type="scientific">Armadillidium nasatum</name>
    <dbReference type="NCBI Taxonomy" id="96803"/>
    <lineage>
        <taxon>Eukaryota</taxon>
        <taxon>Metazoa</taxon>
        <taxon>Ecdysozoa</taxon>
        <taxon>Arthropoda</taxon>
        <taxon>Crustacea</taxon>
        <taxon>Multicrustacea</taxon>
        <taxon>Malacostraca</taxon>
        <taxon>Eumalacostraca</taxon>
        <taxon>Peracarida</taxon>
        <taxon>Isopoda</taxon>
        <taxon>Oniscidea</taxon>
        <taxon>Crinocheta</taxon>
        <taxon>Armadillidiidae</taxon>
        <taxon>Armadillidium</taxon>
    </lineage>
</organism>
<keyword evidence="2" id="KW-0479">Metal-binding</keyword>
<dbReference type="Proteomes" id="UP000326759">
    <property type="component" value="Unassembled WGS sequence"/>
</dbReference>
<evidence type="ECO:0000256" key="1">
    <source>
        <dbReference type="ARBA" id="ARBA00004123"/>
    </source>
</evidence>
<keyword evidence="5" id="KW-0862">Zinc</keyword>
<dbReference type="Pfam" id="PF00096">
    <property type="entry name" value="zf-C2H2"/>
    <property type="match status" value="2"/>
</dbReference>